<comment type="caution">
    <text evidence="2">The sequence shown here is derived from an EMBL/GenBank/DDBJ whole genome shotgun (WGS) entry which is preliminary data.</text>
</comment>
<organism evidence="2 3">
    <name type="scientific">Candidatus Gottesmanbacteria bacterium GW2011_GWA2_42_18</name>
    <dbReference type="NCBI Taxonomy" id="1618442"/>
    <lineage>
        <taxon>Bacteria</taxon>
        <taxon>Candidatus Gottesmaniibacteriota</taxon>
    </lineage>
</organism>
<dbReference type="PATRIC" id="fig|1618442.3.peg.736"/>
<proteinExistence type="inferred from homology"/>
<evidence type="ECO:0000313" key="2">
    <source>
        <dbReference type="EMBL" id="KKS46518.1"/>
    </source>
</evidence>
<dbReference type="Gene3D" id="3.40.50.10470">
    <property type="entry name" value="Translation initiation factor eif-2b, domain 2"/>
    <property type="match status" value="1"/>
</dbReference>
<name>A0A0G1CA59_9BACT</name>
<dbReference type="InterPro" id="IPR027363">
    <property type="entry name" value="M1Pi_N"/>
</dbReference>
<accession>A0A0G1CA59</accession>
<dbReference type="PANTHER" id="PTHR43475">
    <property type="entry name" value="METHYLTHIORIBOSE-1-PHOSPHATE ISOMERASE"/>
    <property type="match status" value="1"/>
</dbReference>
<dbReference type="InterPro" id="IPR037171">
    <property type="entry name" value="NagB/RpiA_transferase-like"/>
</dbReference>
<gene>
    <name evidence="2" type="ORF">UV09_C0016G0008</name>
</gene>
<dbReference type="Gene3D" id="1.20.120.420">
    <property type="entry name" value="translation initiation factor eif-2b, domain 1"/>
    <property type="match status" value="1"/>
</dbReference>
<dbReference type="SUPFAM" id="SSF100950">
    <property type="entry name" value="NagB/RpiA/CoA transferase-like"/>
    <property type="match status" value="1"/>
</dbReference>
<keyword evidence="2" id="KW-0413">Isomerase</keyword>
<dbReference type="EMBL" id="LCDD01000016">
    <property type="protein sequence ID" value="KKS46518.1"/>
    <property type="molecule type" value="Genomic_DNA"/>
</dbReference>
<evidence type="ECO:0000313" key="3">
    <source>
        <dbReference type="Proteomes" id="UP000034320"/>
    </source>
</evidence>
<dbReference type="AlphaFoldDB" id="A0A0G1CA59"/>
<evidence type="ECO:0000256" key="1">
    <source>
        <dbReference type="RuleBase" id="RU003814"/>
    </source>
</evidence>
<protein>
    <submittedName>
        <fullName evidence="2">Ribose 1,5-bisphosphate isomerase</fullName>
    </submittedName>
</protein>
<dbReference type="GO" id="GO:0019509">
    <property type="term" value="P:L-methionine salvage from methylthioadenosine"/>
    <property type="evidence" value="ECO:0007669"/>
    <property type="project" value="TreeGrafter"/>
</dbReference>
<dbReference type="Pfam" id="PF01008">
    <property type="entry name" value="IF-2B"/>
    <property type="match status" value="1"/>
</dbReference>
<dbReference type="PANTHER" id="PTHR43475:SF1">
    <property type="entry name" value="METHYLTHIORIBOSE-1-PHOSPHATE ISOMERASE"/>
    <property type="match status" value="1"/>
</dbReference>
<dbReference type="InterPro" id="IPR042529">
    <property type="entry name" value="IF_2B-like_C"/>
</dbReference>
<dbReference type="Proteomes" id="UP000034320">
    <property type="component" value="Unassembled WGS sequence"/>
</dbReference>
<dbReference type="GO" id="GO:0046523">
    <property type="term" value="F:S-methyl-5-thioribose-1-phosphate isomerase activity"/>
    <property type="evidence" value="ECO:0007669"/>
    <property type="project" value="TreeGrafter"/>
</dbReference>
<comment type="similarity">
    <text evidence="1">Belongs to the eIF-2B alpha/beta/delta subunits family.</text>
</comment>
<reference evidence="2 3" key="1">
    <citation type="journal article" date="2015" name="Nature">
        <title>rRNA introns, odd ribosomes, and small enigmatic genomes across a large radiation of phyla.</title>
        <authorList>
            <person name="Brown C.T."/>
            <person name="Hug L.A."/>
            <person name="Thomas B.C."/>
            <person name="Sharon I."/>
            <person name="Castelle C.J."/>
            <person name="Singh A."/>
            <person name="Wilkins M.J."/>
            <person name="Williams K.H."/>
            <person name="Banfield J.F."/>
        </authorList>
    </citation>
    <scope>NUCLEOTIDE SEQUENCE [LARGE SCALE GENOMIC DNA]</scope>
</reference>
<sequence>MSPISRLEEDIKNLKVQGATNVALLVLDGLNLANEILKTQKNADPYVFLLERLIRLAFARPAEPLAQNALRFIFHKKQPSPEEYLQLASQFKKMISESKNKMGKYGSDLITNGGVYLTHCHSSTVSNMFVSAHKQAKQFRVILTETRPLYQGRITANELIDAGIKDVTMIIDDVATSLLLQNKMKISGVFIGADLLSQDGFINKVGSLGIAHMANESHIPVYCSSILLKFDPRPYSDELLEHRQSSEIWPDAPLKLQFYTPAFDFVPYSQNIQIISEAGILKSHEIKKEALKSYPFITPSTLPDIN</sequence>
<dbReference type="InterPro" id="IPR000649">
    <property type="entry name" value="IF-2B-related"/>
</dbReference>